<keyword evidence="6" id="KW-0804">Transcription</keyword>
<evidence type="ECO:0000256" key="4">
    <source>
        <dbReference type="ARBA" id="ARBA00022833"/>
    </source>
</evidence>
<dbReference type="AlphaFoldDB" id="A0AA36ELZ7"/>
<evidence type="ECO:0000256" key="7">
    <source>
        <dbReference type="ARBA" id="ARBA00023242"/>
    </source>
</evidence>
<evidence type="ECO:0000256" key="1">
    <source>
        <dbReference type="ARBA" id="ARBA00004123"/>
    </source>
</evidence>
<evidence type="ECO:0000256" key="3">
    <source>
        <dbReference type="ARBA" id="ARBA00022771"/>
    </source>
</evidence>
<keyword evidence="4" id="KW-0862">Zinc</keyword>
<name>A0AA36ELZ7_LACSI</name>
<dbReference type="GO" id="GO:0005634">
    <property type="term" value="C:nucleus"/>
    <property type="evidence" value="ECO:0007669"/>
    <property type="project" value="UniProtKB-SubCell"/>
</dbReference>
<evidence type="ECO:0000256" key="5">
    <source>
        <dbReference type="ARBA" id="ARBA00023015"/>
    </source>
</evidence>
<dbReference type="PROSITE" id="PS00028">
    <property type="entry name" value="ZINC_FINGER_C2H2_1"/>
    <property type="match status" value="1"/>
</dbReference>
<dbReference type="InterPro" id="IPR052426">
    <property type="entry name" value="Plant_dev_regulator"/>
</dbReference>
<feature type="domain" description="C2H2-type" evidence="10">
    <location>
        <begin position="30"/>
        <end position="57"/>
    </location>
</feature>
<dbReference type="Proteomes" id="UP001177003">
    <property type="component" value="Chromosome 9"/>
</dbReference>
<organism evidence="11 12">
    <name type="scientific">Lactuca saligna</name>
    <name type="common">Willowleaf lettuce</name>
    <dbReference type="NCBI Taxonomy" id="75948"/>
    <lineage>
        <taxon>Eukaryota</taxon>
        <taxon>Viridiplantae</taxon>
        <taxon>Streptophyta</taxon>
        <taxon>Embryophyta</taxon>
        <taxon>Tracheophyta</taxon>
        <taxon>Spermatophyta</taxon>
        <taxon>Magnoliopsida</taxon>
        <taxon>eudicotyledons</taxon>
        <taxon>Gunneridae</taxon>
        <taxon>Pentapetalae</taxon>
        <taxon>asterids</taxon>
        <taxon>campanulids</taxon>
        <taxon>Asterales</taxon>
        <taxon>Asteraceae</taxon>
        <taxon>Cichorioideae</taxon>
        <taxon>Cichorieae</taxon>
        <taxon>Lactucinae</taxon>
        <taxon>Lactuca</taxon>
    </lineage>
</organism>
<evidence type="ECO:0000256" key="2">
    <source>
        <dbReference type="ARBA" id="ARBA00022723"/>
    </source>
</evidence>
<evidence type="ECO:0000256" key="6">
    <source>
        <dbReference type="ARBA" id="ARBA00023163"/>
    </source>
</evidence>
<dbReference type="InterPro" id="IPR013087">
    <property type="entry name" value="Znf_C2H2_type"/>
</dbReference>
<feature type="region of interest" description="Disordered" evidence="9">
    <location>
        <begin position="1"/>
        <end position="21"/>
    </location>
</feature>
<evidence type="ECO:0000256" key="9">
    <source>
        <dbReference type="SAM" id="MobiDB-lite"/>
    </source>
</evidence>
<dbReference type="Gene3D" id="3.30.160.60">
    <property type="entry name" value="Classic Zinc Finger"/>
    <property type="match status" value="1"/>
</dbReference>
<protein>
    <recommendedName>
        <fullName evidence="10">C2H2-type domain-containing protein</fullName>
    </recommendedName>
</protein>
<evidence type="ECO:0000259" key="10">
    <source>
        <dbReference type="PROSITE" id="PS50157"/>
    </source>
</evidence>
<evidence type="ECO:0000313" key="12">
    <source>
        <dbReference type="Proteomes" id="UP001177003"/>
    </source>
</evidence>
<sequence length="175" mass="19662">MDSITMDDHEDEADHQEQDHVVSGERLRLYECIFCKRGFTTAQALGGHMNIHRRDRAAKGSPNNDLSNNSSITSKLHRDPSCYVVPRFYQPVFSTPSDPEGLQIPYFSSTSSSTHVRPINHGNNHQDVHGVIASPSSLRLQFGYRSHDQNPKRTINGGGNEEDELDLELRLGHDP</sequence>
<evidence type="ECO:0000313" key="11">
    <source>
        <dbReference type="EMBL" id="CAI9300673.1"/>
    </source>
</evidence>
<dbReference type="EMBL" id="OX465085">
    <property type="protein sequence ID" value="CAI9300673.1"/>
    <property type="molecule type" value="Genomic_DNA"/>
</dbReference>
<reference evidence="11" key="1">
    <citation type="submission" date="2023-04" db="EMBL/GenBank/DDBJ databases">
        <authorList>
            <person name="Vijverberg K."/>
            <person name="Xiong W."/>
            <person name="Schranz E."/>
        </authorList>
    </citation>
    <scope>NUCLEOTIDE SEQUENCE</scope>
</reference>
<gene>
    <name evidence="11" type="ORF">LSALG_LOCUS39291</name>
</gene>
<evidence type="ECO:0000256" key="8">
    <source>
        <dbReference type="PROSITE-ProRule" id="PRU00042"/>
    </source>
</evidence>
<accession>A0AA36ELZ7</accession>
<dbReference type="PROSITE" id="PS50157">
    <property type="entry name" value="ZINC_FINGER_C2H2_2"/>
    <property type="match status" value="1"/>
</dbReference>
<proteinExistence type="predicted"/>
<dbReference type="GO" id="GO:0008270">
    <property type="term" value="F:zinc ion binding"/>
    <property type="evidence" value="ECO:0007669"/>
    <property type="project" value="UniProtKB-KW"/>
</dbReference>
<dbReference type="PANTHER" id="PTHR45801:SF117">
    <property type="entry name" value="OS07G0417400 PROTEIN"/>
    <property type="match status" value="1"/>
</dbReference>
<keyword evidence="5" id="KW-0805">Transcription regulation</keyword>
<keyword evidence="3 8" id="KW-0863">Zinc-finger</keyword>
<keyword evidence="2" id="KW-0479">Metal-binding</keyword>
<keyword evidence="12" id="KW-1185">Reference proteome</keyword>
<dbReference type="InterPro" id="IPR036236">
    <property type="entry name" value="Znf_C2H2_sf"/>
</dbReference>
<dbReference type="PANTHER" id="PTHR45801">
    <property type="entry name" value="OS07G0101800 PROTEIN"/>
    <property type="match status" value="1"/>
</dbReference>
<comment type="subcellular location">
    <subcellularLocation>
        <location evidence="1">Nucleus</location>
    </subcellularLocation>
</comment>
<keyword evidence="7" id="KW-0539">Nucleus</keyword>
<dbReference type="SUPFAM" id="SSF57667">
    <property type="entry name" value="beta-beta-alpha zinc fingers"/>
    <property type="match status" value="1"/>
</dbReference>
<feature type="region of interest" description="Disordered" evidence="9">
    <location>
        <begin position="145"/>
        <end position="175"/>
    </location>
</feature>